<dbReference type="AlphaFoldDB" id="A0A6G8Q195"/>
<proteinExistence type="predicted"/>
<dbReference type="PANTHER" id="PTHR32309">
    <property type="entry name" value="TYROSINE-PROTEIN KINASE"/>
    <property type="match status" value="1"/>
</dbReference>
<dbReference type="KEGG" id="rmar:GBA65_18970"/>
<dbReference type="InterPro" id="IPR027417">
    <property type="entry name" value="P-loop_NTPase"/>
</dbReference>
<evidence type="ECO:0000313" key="1">
    <source>
        <dbReference type="EMBL" id="QIN80254.1"/>
    </source>
</evidence>
<evidence type="ECO:0000313" key="2">
    <source>
        <dbReference type="Proteomes" id="UP000502706"/>
    </source>
</evidence>
<reference evidence="1 2" key="1">
    <citation type="submission" date="2019-10" db="EMBL/GenBank/DDBJ databases">
        <title>Rubrobacter sp nov SCSIO 52915 isolated from a deep-sea sediment in the South China Sea.</title>
        <authorList>
            <person name="Chen R.W."/>
        </authorList>
    </citation>
    <scope>NUCLEOTIDE SEQUENCE [LARGE SCALE GENOMIC DNA]</scope>
    <source>
        <strain evidence="1 2">SCSIO 52915</strain>
    </source>
</reference>
<dbReference type="Gene3D" id="3.40.50.300">
    <property type="entry name" value="P-loop containing nucleotide triphosphate hydrolases"/>
    <property type="match status" value="1"/>
</dbReference>
<dbReference type="InterPro" id="IPR050445">
    <property type="entry name" value="Bact_polysacc_biosynth/exp"/>
</dbReference>
<protein>
    <recommendedName>
        <fullName evidence="3">CobQ/CobB/MinD/ParA nucleotide binding domain-containing protein</fullName>
    </recommendedName>
</protein>
<organism evidence="1 2">
    <name type="scientific">Rubrobacter marinus</name>
    <dbReference type="NCBI Taxonomy" id="2653852"/>
    <lineage>
        <taxon>Bacteria</taxon>
        <taxon>Bacillati</taxon>
        <taxon>Actinomycetota</taxon>
        <taxon>Rubrobacteria</taxon>
        <taxon>Rubrobacterales</taxon>
        <taxon>Rubrobacteraceae</taxon>
        <taxon>Rubrobacter</taxon>
    </lineage>
</organism>
<keyword evidence="2" id="KW-1185">Reference proteome</keyword>
<evidence type="ECO:0008006" key="3">
    <source>
        <dbReference type="Google" id="ProtNLM"/>
    </source>
</evidence>
<sequence>MVELGPKVSAEAAWALDRGFAPDGPFGELAENLLSLPRGPVGSVVVTSPEPGAGRTSVCLGLGAALAGGEAGRRVAILDCNLDRPCLHRLFDKPNFTGVTNAIGNGRSPGAYGFEVAPGLLVVPTGPVLPDAEARMKSDGLVGAVRAMREEADVVLLDGPVAGEVLDSPVLSGSFDGVLLVIHATRTPKSDAREATDDLLDAGVNLLGVVLNGSV</sequence>
<accession>A0A6G8Q195</accession>
<gene>
    <name evidence="1" type="ORF">GBA65_18970</name>
</gene>
<dbReference type="PANTHER" id="PTHR32309:SF31">
    <property type="entry name" value="CAPSULAR EXOPOLYSACCHARIDE FAMILY"/>
    <property type="match status" value="1"/>
</dbReference>
<dbReference type="SUPFAM" id="SSF52540">
    <property type="entry name" value="P-loop containing nucleoside triphosphate hydrolases"/>
    <property type="match status" value="1"/>
</dbReference>
<dbReference type="Proteomes" id="UP000502706">
    <property type="component" value="Chromosome"/>
</dbReference>
<name>A0A6G8Q195_9ACTN</name>
<dbReference type="EMBL" id="CP045121">
    <property type="protein sequence ID" value="QIN80254.1"/>
    <property type="molecule type" value="Genomic_DNA"/>
</dbReference>
<dbReference type="RefSeq" id="WP_166397926.1">
    <property type="nucleotide sequence ID" value="NZ_CP045121.1"/>
</dbReference>